<evidence type="ECO:0000259" key="1">
    <source>
        <dbReference type="Pfam" id="PF13788"/>
    </source>
</evidence>
<name>A0A917YQI1_9ACTN</name>
<protein>
    <recommendedName>
        <fullName evidence="1">DUF4180 domain-containing protein</fullName>
    </recommendedName>
</protein>
<reference evidence="2" key="1">
    <citation type="journal article" date="2014" name="Int. J. Syst. Evol. Microbiol.">
        <title>Complete genome sequence of Corynebacterium casei LMG S-19264T (=DSM 44701T), isolated from a smear-ripened cheese.</title>
        <authorList>
            <consortium name="US DOE Joint Genome Institute (JGI-PGF)"/>
            <person name="Walter F."/>
            <person name="Albersmeier A."/>
            <person name="Kalinowski J."/>
            <person name="Ruckert C."/>
        </authorList>
    </citation>
    <scope>NUCLEOTIDE SEQUENCE</scope>
    <source>
        <strain evidence="2">CGMCC 4.7368</strain>
    </source>
</reference>
<sequence>MNTPPDDPPARLTYGQVLLCEPEGTPLREERDALDLIGEAGHQGARWVAIPAGRLHDDFYRLRTRVAGDLVQKFANYRIGVAIVGDISRHTAASTALQDWVRESNRGAQIWFVDDLDELGRRLEERSPGR</sequence>
<dbReference type="AlphaFoldDB" id="A0A917YQI1"/>
<dbReference type="Proteomes" id="UP000646523">
    <property type="component" value="Unassembled WGS sequence"/>
</dbReference>
<evidence type="ECO:0000313" key="2">
    <source>
        <dbReference type="EMBL" id="GGO63478.1"/>
    </source>
</evidence>
<keyword evidence="3" id="KW-1185">Reference proteome</keyword>
<gene>
    <name evidence="2" type="ORF">GCM10012289_10630</name>
</gene>
<dbReference type="EMBL" id="BMNH01000002">
    <property type="protein sequence ID" value="GGO63478.1"/>
    <property type="molecule type" value="Genomic_DNA"/>
</dbReference>
<comment type="caution">
    <text evidence="2">The sequence shown here is derived from an EMBL/GenBank/DDBJ whole genome shotgun (WGS) entry which is preliminary data.</text>
</comment>
<dbReference type="RefSeq" id="WP_189122822.1">
    <property type="nucleotide sequence ID" value="NZ_BMNH01000002.1"/>
</dbReference>
<proteinExistence type="predicted"/>
<evidence type="ECO:0000313" key="3">
    <source>
        <dbReference type="Proteomes" id="UP000646523"/>
    </source>
</evidence>
<accession>A0A917YQI1</accession>
<dbReference type="Pfam" id="PF13788">
    <property type="entry name" value="DUF4180"/>
    <property type="match status" value="1"/>
</dbReference>
<dbReference type="InterPro" id="IPR025438">
    <property type="entry name" value="DUF4180"/>
</dbReference>
<reference evidence="2" key="2">
    <citation type="submission" date="2020-09" db="EMBL/GenBank/DDBJ databases">
        <authorList>
            <person name="Sun Q."/>
            <person name="Zhou Y."/>
        </authorList>
    </citation>
    <scope>NUCLEOTIDE SEQUENCE</scope>
    <source>
        <strain evidence="2">CGMCC 4.7368</strain>
    </source>
</reference>
<organism evidence="2 3">
    <name type="scientific">Nonomuraea cavernae</name>
    <dbReference type="NCBI Taxonomy" id="2045107"/>
    <lineage>
        <taxon>Bacteria</taxon>
        <taxon>Bacillati</taxon>
        <taxon>Actinomycetota</taxon>
        <taxon>Actinomycetes</taxon>
        <taxon>Streptosporangiales</taxon>
        <taxon>Streptosporangiaceae</taxon>
        <taxon>Nonomuraea</taxon>
    </lineage>
</organism>
<feature type="domain" description="DUF4180" evidence="1">
    <location>
        <begin position="16"/>
        <end position="123"/>
    </location>
</feature>